<evidence type="ECO:0000256" key="1">
    <source>
        <dbReference type="SAM" id="MobiDB-lite"/>
    </source>
</evidence>
<name>A0A7J0CPE8_STRMI</name>
<organism evidence="2 3">
    <name type="scientific">Streptomyces microflavus</name>
    <name type="common">Streptomyces lipmanii</name>
    <dbReference type="NCBI Taxonomy" id="1919"/>
    <lineage>
        <taxon>Bacteria</taxon>
        <taxon>Bacillati</taxon>
        <taxon>Actinomycetota</taxon>
        <taxon>Actinomycetes</taxon>
        <taxon>Kitasatosporales</taxon>
        <taxon>Streptomycetaceae</taxon>
        <taxon>Streptomyces</taxon>
    </lineage>
</organism>
<feature type="compositionally biased region" description="Low complexity" evidence="1">
    <location>
        <begin position="39"/>
        <end position="63"/>
    </location>
</feature>
<comment type="caution">
    <text evidence="2">The sequence shown here is derived from an EMBL/GenBank/DDBJ whole genome shotgun (WGS) entry which is preliminary data.</text>
</comment>
<proteinExistence type="predicted"/>
<evidence type="ECO:0000313" key="2">
    <source>
        <dbReference type="EMBL" id="GFN04376.1"/>
    </source>
</evidence>
<feature type="region of interest" description="Disordered" evidence="1">
    <location>
        <begin position="1"/>
        <end position="145"/>
    </location>
</feature>
<accession>A0A7J0CPE8</accession>
<evidence type="ECO:0000313" key="3">
    <source>
        <dbReference type="Proteomes" id="UP000498740"/>
    </source>
</evidence>
<reference evidence="2 3" key="1">
    <citation type="submission" date="2020-05" db="EMBL/GenBank/DDBJ databases">
        <title>Whole genome shotgun sequence of Streptomyces microflavus NBRC 13062.</title>
        <authorList>
            <person name="Komaki H."/>
            <person name="Tamura T."/>
        </authorList>
    </citation>
    <scope>NUCLEOTIDE SEQUENCE [LARGE SCALE GENOMIC DNA]</scope>
    <source>
        <strain evidence="2 3">NBRC 13062</strain>
    </source>
</reference>
<dbReference type="EMBL" id="BLWD01000001">
    <property type="protein sequence ID" value="GFN04376.1"/>
    <property type="molecule type" value="Genomic_DNA"/>
</dbReference>
<feature type="compositionally biased region" description="Low complexity" evidence="1">
    <location>
        <begin position="74"/>
        <end position="97"/>
    </location>
</feature>
<protein>
    <submittedName>
        <fullName evidence="2">Uncharacterized protein</fullName>
    </submittedName>
</protein>
<sequence length="145" mass="15975">MGRPAVPGRRPAGRSPVPAGRLRRVPAGPVHPAEHRLLLRLPGPGRLRPQDPYGQQQQQQQQYGGEGDGQYSPGQYDQQGQYEQQGRQSQYDQYGRYTGEQPPYAAPDRHPAENAGNGENGEQPDIPAPGETPWQTRNASRGESE</sequence>
<gene>
    <name evidence="2" type="ORF">Smic_29320</name>
</gene>
<dbReference type="Proteomes" id="UP000498740">
    <property type="component" value="Unassembled WGS sequence"/>
</dbReference>
<feature type="compositionally biased region" description="Low complexity" evidence="1">
    <location>
        <begin position="1"/>
        <end position="20"/>
    </location>
</feature>
<dbReference type="AlphaFoldDB" id="A0A7J0CPE8"/>